<keyword evidence="2" id="KW-1185">Reference proteome</keyword>
<accession>A0ABV7PKP1</accession>
<proteinExistence type="predicted"/>
<dbReference type="RefSeq" id="WP_379735489.1">
    <property type="nucleotide sequence ID" value="NZ_JBHRVV010000001.1"/>
</dbReference>
<gene>
    <name evidence="1" type="ORF">ACFOPH_12170</name>
</gene>
<evidence type="ECO:0000313" key="1">
    <source>
        <dbReference type="EMBL" id="MFC3458991.1"/>
    </source>
</evidence>
<evidence type="ECO:0000313" key="2">
    <source>
        <dbReference type="Proteomes" id="UP001595665"/>
    </source>
</evidence>
<comment type="caution">
    <text evidence="1">The sequence shown here is derived from an EMBL/GenBank/DDBJ whole genome shotgun (WGS) entry which is preliminary data.</text>
</comment>
<dbReference type="EMBL" id="JBHRVV010000001">
    <property type="protein sequence ID" value="MFC3458991.1"/>
    <property type="molecule type" value="Genomic_DNA"/>
</dbReference>
<protein>
    <submittedName>
        <fullName evidence="1">Uncharacterized protein</fullName>
    </submittedName>
</protein>
<organism evidence="1 2">
    <name type="scientific">Massilia haematophila</name>
    <dbReference type="NCBI Taxonomy" id="457923"/>
    <lineage>
        <taxon>Bacteria</taxon>
        <taxon>Pseudomonadati</taxon>
        <taxon>Pseudomonadota</taxon>
        <taxon>Betaproteobacteria</taxon>
        <taxon>Burkholderiales</taxon>
        <taxon>Oxalobacteraceae</taxon>
        <taxon>Telluria group</taxon>
        <taxon>Massilia</taxon>
    </lineage>
</organism>
<sequence length="176" mass="19821">MHPWLTLDKVFGAEAAVTLSWWLLKQVHAQLVKDYLNIQHYYLDRTDVEPVEVDIGASADETLLYVSLARASDGQQPAQEADLVETPAALAEDVSTGTVRLPQLRRRYFFKLLEYCGVEIAQGKGSEIKLLRKAKRPFRLGDHYGNNPTIPAFLAANILKRLEITSEEWIEAIAAQ</sequence>
<name>A0ABV7PKP1_9BURK</name>
<dbReference type="Proteomes" id="UP001595665">
    <property type="component" value="Unassembled WGS sequence"/>
</dbReference>
<reference evidence="2" key="1">
    <citation type="journal article" date="2019" name="Int. J. Syst. Evol. Microbiol.">
        <title>The Global Catalogue of Microorganisms (GCM) 10K type strain sequencing project: providing services to taxonomists for standard genome sequencing and annotation.</title>
        <authorList>
            <consortium name="The Broad Institute Genomics Platform"/>
            <consortium name="The Broad Institute Genome Sequencing Center for Infectious Disease"/>
            <person name="Wu L."/>
            <person name="Ma J."/>
        </authorList>
    </citation>
    <scope>NUCLEOTIDE SEQUENCE [LARGE SCALE GENOMIC DNA]</scope>
    <source>
        <strain evidence="2">CCM 7480</strain>
    </source>
</reference>